<dbReference type="Proteomes" id="UP000216885">
    <property type="component" value="Unassembled WGS sequence"/>
</dbReference>
<dbReference type="AlphaFoldDB" id="A0A261U7Q2"/>
<feature type="domain" description="DUF4224" evidence="1">
    <location>
        <begin position="3"/>
        <end position="45"/>
    </location>
</feature>
<organism evidence="2 3">
    <name type="scientific">Bordetella genomosp. 4</name>
    <dbReference type="NCBI Taxonomy" id="463044"/>
    <lineage>
        <taxon>Bacteria</taxon>
        <taxon>Pseudomonadati</taxon>
        <taxon>Pseudomonadota</taxon>
        <taxon>Betaproteobacteria</taxon>
        <taxon>Burkholderiales</taxon>
        <taxon>Alcaligenaceae</taxon>
        <taxon>Bordetella</taxon>
    </lineage>
</organism>
<evidence type="ECO:0000259" key="1">
    <source>
        <dbReference type="Pfam" id="PF13986"/>
    </source>
</evidence>
<accession>A0A261U7Q2</accession>
<gene>
    <name evidence="2" type="ORF">CAL20_09600</name>
</gene>
<dbReference type="InterPro" id="IPR025319">
    <property type="entry name" value="DUF4224"/>
</dbReference>
<proteinExistence type="predicted"/>
<keyword evidence="3" id="KW-1185">Reference proteome</keyword>
<dbReference type="EMBL" id="NEVQ01000012">
    <property type="protein sequence ID" value="OZI57621.1"/>
    <property type="molecule type" value="Genomic_DNA"/>
</dbReference>
<reference evidence="2 3" key="1">
    <citation type="submission" date="2017-05" db="EMBL/GenBank/DDBJ databases">
        <title>Complete and WGS of Bordetella genogroups.</title>
        <authorList>
            <person name="Spilker T."/>
            <person name="LiPuma J."/>
        </authorList>
    </citation>
    <scope>NUCLEOTIDE SEQUENCE [LARGE SCALE GENOMIC DNA]</scope>
    <source>
        <strain evidence="2 3">AU9919</strain>
    </source>
</reference>
<comment type="caution">
    <text evidence="2">The sequence shown here is derived from an EMBL/GenBank/DDBJ whole genome shotgun (WGS) entry which is preliminary data.</text>
</comment>
<evidence type="ECO:0000313" key="3">
    <source>
        <dbReference type="Proteomes" id="UP000216885"/>
    </source>
</evidence>
<name>A0A261U7Q2_9BORD</name>
<dbReference type="RefSeq" id="WP_094837688.1">
    <property type="nucleotide sequence ID" value="NZ_NEVQ01000012.1"/>
</dbReference>
<sequence>MLILSPEDLVEITGKSRKSSQVEILRQLGIPFKIRPDGTPLVLRAAMEVALGYATKNEKSRTPALRIPEARRLLSGQAR</sequence>
<dbReference type="Pfam" id="PF13986">
    <property type="entry name" value="DUF4224"/>
    <property type="match status" value="1"/>
</dbReference>
<evidence type="ECO:0000313" key="2">
    <source>
        <dbReference type="EMBL" id="OZI57621.1"/>
    </source>
</evidence>
<protein>
    <recommendedName>
        <fullName evidence="1">DUF4224 domain-containing protein</fullName>
    </recommendedName>
</protein>